<dbReference type="AlphaFoldDB" id="A0A8B8IWK0"/>
<evidence type="ECO:0000313" key="1">
    <source>
        <dbReference type="Proteomes" id="UP001652626"/>
    </source>
</evidence>
<keyword evidence="1" id="KW-1185">Reference proteome</keyword>
<gene>
    <name evidence="2" type="primary">LOC113403687</name>
</gene>
<dbReference type="OrthoDB" id="7485989at2759"/>
<name>A0A8B8IWK0_VANTA</name>
<reference evidence="2" key="1">
    <citation type="submission" date="2025-08" db="UniProtKB">
        <authorList>
            <consortium name="RefSeq"/>
        </authorList>
    </citation>
    <scope>IDENTIFICATION</scope>
    <source>
        <tissue evidence="2">Whole body</tissue>
    </source>
</reference>
<dbReference type="RefSeq" id="XP_026500056.2">
    <property type="nucleotide sequence ID" value="XM_026644271.2"/>
</dbReference>
<evidence type="ECO:0000313" key="2">
    <source>
        <dbReference type="RefSeq" id="XP_026500056.2"/>
    </source>
</evidence>
<dbReference type="GeneID" id="113403687"/>
<sequence>MALDRQRILSELGSVMNQLKNTDCGCMGKLFGDSGQNLASHGIFSNCNAYKHGYCHSHGYNPSCGEPHANNTHNFRGSCLGRCNPPKLYADTYNYLTENLMQPTINEVYNDLHSITPANTVMNNPMAKQMGFPTENFSSQGNMGNMPNSQIQKQGNVGNFNSSNIYTGASNIPQNNTPTNNPNFNNMDNIGGMGPQIMNMFGENQLAKPVSLPTNNQHNHNDNVAFVGQHYGASQPMQQTNLNPVQHSQQMRNMNSEGGFTNQMAANNNYQHQGQHSQGIAKFNEMFPGVMKNGDLGFDPMAIAIQMNPANQKQAALDTIHKIMNNNNGGNTNDNTVNQGFNPSTNNNQYNIPQNQIQNNIPTNETWQYNALNQQTNPQMLSQQPNIAETGQFQQVSKPITHPNGVFPGQTNQNAFAAVTNAPSDGQQQQLLHYQQQSLSGPNSNNVQSNLPTLYDGNTTSNILQSQTNQIPNNANTQQIIKEPILPVDTSKFVMPKQKYYNYNTLGQPVEMLPGKMYHTPEPPLPQTLSPQVAMKSGNNFSKYSNVKSTVSKTSLMGNKPVGKCPSRNQLQQIYNKYKGSQSFTHQNIKDQSSKNISHSEGRFNLPHNTQHHLSAQKMPIENVGGDTVANNQLNDERTYRKEYVREQIGDAPITKQPANVPEKLSPVVNRKYRNGLQDMVYTSYPTSAAWSFHGHSRASICPSAHRYRNKI</sequence>
<dbReference type="OMA" id="NQYKGSQ"/>
<dbReference type="Proteomes" id="UP001652626">
    <property type="component" value="Chromosome 17"/>
</dbReference>
<protein>
    <submittedName>
        <fullName evidence="2">GATA zinc finger domain-containing protein 14-like</fullName>
    </submittedName>
</protein>
<proteinExistence type="predicted"/>
<accession>A0A8B8IWK0</accession>
<organism evidence="1 2">
    <name type="scientific">Vanessa tameamea</name>
    <name type="common">Kamehameha butterfly</name>
    <dbReference type="NCBI Taxonomy" id="334116"/>
    <lineage>
        <taxon>Eukaryota</taxon>
        <taxon>Metazoa</taxon>
        <taxon>Ecdysozoa</taxon>
        <taxon>Arthropoda</taxon>
        <taxon>Hexapoda</taxon>
        <taxon>Insecta</taxon>
        <taxon>Pterygota</taxon>
        <taxon>Neoptera</taxon>
        <taxon>Endopterygota</taxon>
        <taxon>Lepidoptera</taxon>
        <taxon>Glossata</taxon>
        <taxon>Ditrysia</taxon>
        <taxon>Papilionoidea</taxon>
        <taxon>Nymphalidae</taxon>
        <taxon>Nymphalinae</taxon>
        <taxon>Vanessa</taxon>
    </lineage>
</organism>